<comment type="caution">
    <text evidence="11">The sequence shown here is derived from an EMBL/GenBank/DDBJ whole genome shotgun (WGS) entry which is preliminary data.</text>
</comment>
<protein>
    <recommendedName>
        <fullName evidence="8">Transporter</fullName>
    </recommendedName>
</protein>
<evidence type="ECO:0000256" key="10">
    <source>
        <dbReference type="SAM" id="Phobius"/>
    </source>
</evidence>
<dbReference type="PRINTS" id="PR00176">
    <property type="entry name" value="NANEUSMPORT"/>
</dbReference>
<feature type="binding site" evidence="6">
    <location>
        <position position="464"/>
    </location>
    <ligand>
        <name>Na(+)</name>
        <dbReference type="ChEBI" id="CHEBI:29101"/>
        <label>1</label>
    </ligand>
</feature>
<feature type="transmembrane region" description="Helical" evidence="10">
    <location>
        <begin position="361"/>
        <end position="378"/>
    </location>
</feature>
<feature type="transmembrane region" description="Helical" evidence="10">
    <location>
        <begin position="308"/>
        <end position="341"/>
    </location>
</feature>
<keyword evidence="4 10" id="KW-1133">Transmembrane helix</keyword>
<dbReference type="PROSITE" id="PS50267">
    <property type="entry name" value="NA_NEUROTRAN_SYMP_3"/>
    <property type="match status" value="1"/>
</dbReference>
<gene>
    <name evidence="11" type="ORF">OYC64_000608</name>
</gene>
<name>A0ABD2HEB6_PAGBO</name>
<feature type="transmembrane region" description="Helical" evidence="10">
    <location>
        <begin position="390"/>
        <end position="415"/>
    </location>
</feature>
<dbReference type="GO" id="GO:0015293">
    <property type="term" value="F:symporter activity"/>
    <property type="evidence" value="ECO:0007669"/>
    <property type="project" value="UniProtKB-KW"/>
</dbReference>
<feature type="transmembrane region" description="Helical" evidence="10">
    <location>
        <begin position="113"/>
        <end position="134"/>
    </location>
</feature>
<dbReference type="PROSITE" id="PS00610">
    <property type="entry name" value="NA_NEUROTRAN_SYMP_1"/>
    <property type="match status" value="1"/>
</dbReference>
<comment type="similarity">
    <text evidence="8">Belongs to the sodium:neurotransmitter symporter (SNF) (TC 2.A.22) family.</text>
</comment>
<evidence type="ECO:0000256" key="8">
    <source>
        <dbReference type="RuleBase" id="RU003732"/>
    </source>
</evidence>
<proteinExistence type="inferred from homology"/>
<feature type="transmembrane region" description="Helical" evidence="10">
    <location>
        <begin position="279"/>
        <end position="296"/>
    </location>
</feature>
<feature type="compositionally biased region" description="Gly residues" evidence="9">
    <location>
        <begin position="43"/>
        <end position="52"/>
    </location>
</feature>
<reference evidence="11 12" key="1">
    <citation type="journal article" date="2022" name="G3 (Bethesda)">
        <title>Evaluating Illumina-, Nanopore-, and PacBio-based genome assembly strategies with the bald notothen, Trematomus borchgrevinki.</title>
        <authorList>
            <person name="Rayamajhi N."/>
            <person name="Cheng C.C."/>
            <person name="Catchen J.M."/>
        </authorList>
    </citation>
    <scope>NUCLEOTIDE SEQUENCE [LARGE SCALE GENOMIC DNA]</scope>
    <source>
        <strain evidence="11">AGRC-2024</strain>
    </source>
</reference>
<feature type="binding site" evidence="6">
    <location>
        <position position="396"/>
    </location>
    <ligand>
        <name>Na(+)</name>
        <dbReference type="ChEBI" id="CHEBI:29101"/>
        <label>1</label>
    </ligand>
</feature>
<evidence type="ECO:0000256" key="6">
    <source>
        <dbReference type="PIRSR" id="PIRSR600175-1"/>
    </source>
</evidence>
<feature type="binding site" evidence="6">
    <location>
        <position position="364"/>
    </location>
    <ligand>
        <name>Na(+)</name>
        <dbReference type="ChEBI" id="CHEBI:29101"/>
        <label>1</label>
    </ligand>
</feature>
<keyword evidence="2 8" id="KW-0813">Transport</keyword>
<evidence type="ECO:0000256" key="1">
    <source>
        <dbReference type="ARBA" id="ARBA00004141"/>
    </source>
</evidence>
<dbReference type="GO" id="GO:0016020">
    <property type="term" value="C:membrane"/>
    <property type="evidence" value="ECO:0007669"/>
    <property type="project" value="UniProtKB-SubCell"/>
</dbReference>
<organism evidence="11 12">
    <name type="scientific">Pagothenia borchgrevinki</name>
    <name type="common">Bald rockcod</name>
    <name type="synonym">Trematomus borchgrevinki</name>
    <dbReference type="NCBI Taxonomy" id="8213"/>
    <lineage>
        <taxon>Eukaryota</taxon>
        <taxon>Metazoa</taxon>
        <taxon>Chordata</taxon>
        <taxon>Craniata</taxon>
        <taxon>Vertebrata</taxon>
        <taxon>Euteleostomi</taxon>
        <taxon>Actinopterygii</taxon>
        <taxon>Neopterygii</taxon>
        <taxon>Teleostei</taxon>
        <taxon>Neoteleostei</taxon>
        <taxon>Acanthomorphata</taxon>
        <taxon>Eupercaria</taxon>
        <taxon>Perciformes</taxon>
        <taxon>Notothenioidei</taxon>
        <taxon>Nototheniidae</taxon>
        <taxon>Pagothenia</taxon>
    </lineage>
</organism>
<keyword evidence="12" id="KW-1185">Reference proteome</keyword>
<dbReference type="InterPro" id="IPR000175">
    <property type="entry name" value="Na/ntran_symport"/>
</dbReference>
<feature type="disulfide bond" evidence="7">
    <location>
        <begin position="194"/>
        <end position="203"/>
    </location>
</feature>
<evidence type="ECO:0000313" key="12">
    <source>
        <dbReference type="Proteomes" id="UP001619887"/>
    </source>
</evidence>
<feature type="transmembrane region" description="Helical" evidence="10">
    <location>
        <begin position="524"/>
        <end position="547"/>
    </location>
</feature>
<sequence length="676" mass="73779">MSPELEENSQGEISLPQLEAGTLSEEEGGGSARPLVSVSGADPGCGEGGGAGPLHTQDGSGTGNGAVAVPFPERETWTRQMDFIMSCVGFAVGLGNVWRFPYLCYKNGGGVFLIPYLLIVFIGGIPVFFLEIALGQFMKQGGVSAWNIAPLFKGLGLASMVIVFFCNTYYIMILVWGLYFLFHSFTNELPWATCGHPWNTPNCTQDFRRSCYNRSVAQQALSSSSANLLSSTPLLNLSTAQLLLSGNCTDTEGMRSPVIEFWERKVLRLSGGLDEPGDISYELVLCLIVTWIIVYFCMWKGVKSTGKVVYFTALFPYLVLVVLLAHGVTLPGALDGIVYYLKPDWSKLGEAQVWIDAGTQIFFSYAIGLGALTALGSYNRFHNNCYQDAFLLAMINSGTSFFAGFVVFSVLGFMAAEQGVDISKVAESGPGLAFIAYPKAVTLMPLAPVWAALFFFMLLVLGLDSQFVGVEGLITGIMDMLPPKSAMGSLRREVVAAICCVICFLIDISMVTEGGMYVFQLFDYYSASGITLLWQAFWECVVIAWVYGADRFMDDVARMIGYQPLPYMKVVLVLHHTFSLCVSVHFPCGELQTPYLQHSVHLPPVGRSAWLDIGPFLNALYPGHRSLQTTALQRIFSGALEAPNYTRLGPTSHGVHGPRERGQTAAPCRNKEHASL</sequence>
<keyword evidence="6" id="KW-0915">Sodium</keyword>
<feature type="binding site" evidence="6">
    <location>
        <position position="92"/>
    </location>
    <ligand>
        <name>Na(+)</name>
        <dbReference type="ChEBI" id="CHEBI:29101"/>
        <label>1</label>
    </ligand>
</feature>
<evidence type="ECO:0000256" key="5">
    <source>
        <dbReference type="ARBA" id="ARBA00023136"/>
    </source>
</evidence>
<feature type="transmembrane region" description="Helical" evidence="10">
    <location>
        <begin position="449"/>
        <end position="474"/>
    </location>
</feature>
<keyword evidence="5 10" id="KW-0472">Membrane</keyword>
<feature type="transmembrane region" description="Helical" evidence="10">
    <location>
        <begin position="494"/>
        <end position="512"/>
    </location>
</feature>
<keyword evidence="6" id="KW-0479">Metal-binding</keyword>
<feature type="binding site" evidence="6">
    <location>
        <position position="461"/>
    </location>
    <ligand>
        <name>Na(+)</name>
        <dbReference type="ChEBI" id="CHEBI:29101"/>
        <label>1</label>
    </ligand>
</feature>
<feature type="region of interest" description="Disordered" evidence="9">
    <location>
        <begin position="647"/>
        <end position="676"/>
    </location>
</feature>
<reference evidence="11 12" key="2">
    <citation type="journal article" date="2024" name="G3 (Bethesda)">
        <title>The genome of the cryopelagic Antarctic bald notothen, Trematomus borchgrevinki.</title>
        <authorList>
            <person name="Rayamajhi N."/>
            <person name="Rivera-Colon A.G."/>
            <person name="Minhas B.F."/>
            <person name="Cheng C.C."/>
            <person name="Catchen J.M."/>
        </authorList>
    </citation>
    <scope>NUCLEOTIDE SEQUENCE [LARGE SCALE GENOMIC DNA]</scope>
    <source>
        <strain evidence="11">AGRC-2024</strain>
    </source>
</reference>
<keyword evidence="7" id="KW-1015">Disulfide bond</keyword>
<feature type="transmembrane region" description="Helical" evidence="10">
    <location>
        <begin position="83"/>
        <end position="101"/>
    </location>
</feature>
<accession>A0ABD2HEB6</accession>
<comment type="subcellular location">
    <subcellularLocation>
        <location evidence="1">Membrane</location>
        <topology evidence="1">Multi-pass membrane protein</topology>
    </subcellularLocation>
</comment>
<dbReference type="PANTHER" id="PTHR11616:SF126">
    <property type="entry name" value="TRANSPORTER"/>
    <property type="match status" value="1"/>
</dbReference>
<evidence type="ECO:0000256" key="9">
    <source>
        <dbReference type="SAM" id="MobiDB-lite"/>
    </source>
</evidence>
<feature type="region of interest" description="Disordered" evidence="9">
    <location>
        <begin position="1"/>
        <end position="66"/>
    </location>
</feature>
<keyword evidence="3 8" id="KW-0812">Transmembrane</keyword>
<dbReference type="Pfam" id="PF00209">
    <property type="entry name" value="SNF"/>
    <property type="match status" value="1"/>
</dbReference>
<dbReference type="AlphaFoldDB" id="A0ABD2HEB6"/>
<dbReference type="SUPFAM" id="SSF161070">
    <property type="entry name" value="SNF-like"/>
    <property type="match status" value="1"/>
</dbReference>
<evidence type="ECO:0000256" key="4">
    <source>
        <dbReference type="ARBA" id="ARBA00022989"/>
    </source>
</evidence>
<feature type="binding site" evidence="6">
    <location>
        <position position="465"/>
    </location>
    <ligand>
        <name>Na(+)</name>
        <dbReference type="ChEBI" id="CHEBI:29101"/>
        <label>1</label>
    </ligand>
</feature>
<dbReference type="PROSITE" id="PS00754">
    <property type="entry name" value="NA_NEUROTRAN_SYMP_2"/>
    <property type="match status" value="1"/>
</dbReference>
<feature type="binding site" evidence="6">
    <location>
        <position position="96"/>
    </location>
    <ligand>
        <name>Na(+)</name>
        <dbReference type="ChEBI" id="CHEBI:29101"/>
        <label>1</label>
    </ligand>
</feature>
<feature type="transmembrane region" description="Helical" evidence="10">
    <location>
        <begin position="155"/>
        <end position="182"/>
    </location>
</feature>
<keyword evidence="8" id="KW-0769">Symport</keyword>
<dbReference type="PANTHER" id="PTHR11616">
    <property type="entry name" value="SODIUM/CHLORIDE DEPENDENT TRANSPORTER"/>
    <property type="match status" value="1"/>
</dbReference>
<evidence type="ECO:0000256" key="3">
    <source>
        <dbReference type="ARBA" id="ARBA00022692"/>
    </source>
</evidence>
<feature type="binding site" evidence="6">
    <location>
        <position position="91"/>
    </location>
    <ligand>
        <name>Na(+)</name>
        <dbReference type="ChEBI" id="CHEBI:29101"/>
        <label>1</label>
    </ligand>
</feature>
<evidence type="ECO:0000256" key="7">
    <source>
        <dbReference type="PIRSR" id="PIRSR600175-2"/>
    </source>
</evidence>
<dbReference type="Proteomes" id="UP001619887">
    <property type="component" value="Unassembled WGS sequence"/>
</dbReference>
<dbReference type="InterPro" id="IPR037272">
    <property type="entry name" value="SNS_sf"/>
</dbReference>
<dbReference type="EMBL" id="JBIYXZ010002070">
    <property type="protein sequence ID" value="KAL3064363.1"/>
    <property type="molecule type" value="Genomic_DNA"/>
</dbReference>
<evidence type="ECO:0000256" key="2">
    <source>
        <dbReference type="ARBA" id="ARBA00022448"/>
    </source>
</evidence>
<feature type="binding site" evidence="6">
    <location>
        <position position="89"/>
    </location>
    <ligand>
        <name>Na(+)</name>
        <dbReference type="ChEBI" id="CHEBI:29101"/>
        <label>1</label>
    </ligand>
</feature>
<evidence type="ECO:0000313" key="11">
    <source>
        <dbReference type="EMBL" id="KAL3064363.1"/>
    </source>
</evidence>